<dbReference type="Proteomes" id="UP000316096">
    <property type="component" value="Unassembled WGS sequence"/>
</dbReference>
<dbReference type="SUPFAM" id="SSF47413">
    <property type="entry name" value="lambda repressor-like DNA-binding domains"/>
    <property type="match status" value="1"/>
</dbReference>
<evidence type="ECO:0000313" key="3">
    <source>
        <dbReference type="EMBL" id="TQL87942.1"/>
    </source>
</evidence>
<organism evidence="3 4">
    <name type="scientific">Actinoallomurus bryophytorum</name>
    <dbReference type="NCBI Taxonomy" id="1490222"/>
    <lineage>
        <taxon>Bacteria</taxon>
        <taxon>Bacillati</taxon>
        <taxon>Actinomycetota</taxon>
        <taxon>Actinomycetes</taxon>
        <taxon>Streptosporangiales</taxon>
        <taxon>Thermomonosporaceae</taxon>
        <taxon>Actinoallomurus</taxon>
    </lineage>
</organism>
<protein>
    <submittedName>
        <fullName evidence="3">Transcriptional regulator</fullName>
    </submittedName>
</protein>
<dbReference type="GO" id="GO:0003677">
    <property type="term" value="F:DNA binding"/>
    <property type="evidence" value="ECO:0007669"/>
    <property type="project" value="UniProtKB-KW"/>
</dbReference>
<dbReference type="OrthoDB" id="7428772at2"/>
<comment type="caution">
    <text evidence="3">The sequence shown here is derived from an EMBL/GenBank/DDBJ whole genome shotgun (WGS) entry which is preliminary data.</text>
</comment>
<dbReference type="PROSITE" id="PS50943">
    <property type="entry name" value="HTH_CROC1"/>
    <property type="match status" value="1"/>
</dbReference>
<name>A0A543BSZ6_9ACTN</name>
<dbReference type="SMART" id="SM00530">
    <property type="entry name" value="HTH_XRE"/>
    <property type="match status" value="1"/>
</dbReference>
<sequence length="67" mass="7578">MRSDVRELRTAKGLSQQALGQALGVSRQTINAIEQGRYDPSLPLAIRMARYFGKSVEEVFHVDDEDR</sequence>
<dbReference type="Pfam" id="PF01381">
    <property type="entry name" value="HTH_3"/>
    <property type="match status" value="1"/>
</dbReference>
<keyword evidence="1" id="KW-0238">DNA-binding</keyword>
<feature type="domain" description="HTH cro/C1-type" evidence="2">
    <location>
        <begin position="5"/>
        <end position="59"/>
    </location>
</feature>
<dbReference type="Gene3D" id="1.10.260.40">
    <property type="entry name" value="lambda repressor-like DNA-binding domains"/>
    <property type="match status" value="1"/>
</dbReference>
<dbReference type="InterPro" id="IPR001387">
    <property type="entry name" value="Cro/C1-type_HTH"/>
</dbReference>
<dbReference type="InterPro" id="IPR010982">
    <property type="entry name" value="Lambda_DNA-bd_dom_sf"/>
</dbReference>
<dbReference type="EMBL" id="VFOZ01000003">
    <property type="protein sequence ID" value="TQL87942.1"/>
    <property type="molecule type" value="Genomic_DNA"/>
</dbReference>
<dbReference type="CDD" id="cd00093">
    <property type="entry name" value="HTH_XRE"/>
    <property type="match status" value="1"/>
</dbReference>
<evidence type="ECO:0000313" key="4">
    <source>
        <dbReference type="Proteomes" id="UP000316096"/>
    </source>
</evidence>
<gene>
    <name evidence="3" type="ORF">FB559_8554</name>
</gene>
<evidence type="ECO:0000259" key="2">
    <source>
        <dbReference type="PROSITE" id="PS50943"/>
    </source>
</evidence>
<reference evidence="3 4" key="1">
    <citation type="submission" date="2019-06" db="EMBL/GenBank/DDBJ databases">
        <title>Sequencing the genomes of 1000 actinobacteria strains.</title>
        <authorList>
            <person name="Klenk H.-P."/>
        </authorList>
    </citation>
    <scope>NUCLEOTIDE SEQUENCE [LARGE SCALE GENOMIC DNA]</scope>
    <source>
        <strain evidence="3 4">DSM 102200</strain>
    </source>
</reference>
<dbReference type="PANTHER" id="PTHR46558:SF4">
    <property type="entry name" value="DNA-BIDING PHAGE PROTEIN"/>
    <property type="match status" value="1"/>
</dbReference>
<dbReference type="PANTHER" id="PTHR46558">
    <property type="entry name" value="TRACRIPTIONAL REGULATORY PROTEIN-RELATED-RELATED"/>
    <property type="match status" value="1"/>
</dbReference>
<accession>A0A543BSZ6</accession>
<dbReference type="AlphaFoldDB" id="A0A543BSZ6"/>
<dbReference type="RefSeq" id="WP_141963600.1">
    <property type="nucleotide sequence ID" value="NZ_VFOZ01000003.1"/>
</dbReference>
<proteinExistence type="predicted"/>
<keyword evidence="4" id="KW-1185">Reference proteome</keyword>
<evidence type="ECO:0000256" key="1">
    <source>
        <dbReference type="ARBA" id="ARBA00023125"/>
    </source>
</evidence>